<dbReference type="PANTHER" id="PTHR34390">
    <property type="entry name" value="UPF0442 PROTEIN YJJB-RELATED"/>
    <property type="match status" value="1"/>
</dbReference>
<feature type="transmembrane region" description="Helical" evidence="7">
    <location>
        <begin position="229"/>
        <end position="248"/>
    </location>
</feature>
<gene>
    <name evidence="9" type="ORF">ABHF33_09740</name>
</gene>
<dbReference type="GO" id="GO:0022857">
    <property type="term" value="F:transmembrane transporter activity"/>
    <property type="evidence" value="ECO:0007669"/>
    <property type="project" value="InterPro"/>
</dbReference>
<evidence type="ECO:0000256" key="4">
    <source>
        <dbReference type="ARBA" id="ARBA00022989"/>
    </source>
</evidence>
<keyword evidence="4 7" id="KW-1133">Transmembrane helix</keyword>
<dbReference type="AlphaFoldDB" id="A0AAU7F5J3"/>
<protein>
    <submittedName>
        <fullName evidence="9">Threonine/serine exporter family protein</fullName>
    </submittedName>
</protein>
<accession>A0AAU7F5J3</accession>
<comment type="subcellular location">
    <subcellularLocation>
        <location evidence="1">Cell membrane</location>
        <topology evidence="1">Multi-pass membrane protein</topology>
    </subcellularLocation>
</comment>
<evidence type="ECO:0000256" key="3">
    <source>
        <dbReference type="ARBA" id="ARBA00022692"/>
    </source>
</evidence>
<feature type="domain" description="Threonine/serine exporter-like N-terminal" evidence="8">
    <location>
        <begin position="42"/>
        <end position="283"/>
    </location>
</feature>
<evidence type="ECO:0000256" key="5">
    <source>
        <dbReference type="ARBA" id="ARBA00023136"/>
    </source>
</evidence>
<feature type="transmembrane region" description="Helical" evidence="7">
    <location>
        <begin position="153"/>
        <end position="170"/>
    </location>
</feature>
<keyword evidence="3 7" id="KW-0812">Transmembrane</keyword>
<evidence type="ECO:0000256" key="1">
    <source>
        <dbReference type="ARBA" id="ARBA00004651"/>
    </source>
</evidence>
<evidence type="ECO:0000313" key="9">
    <source>
        <dbReference type="EMBL" id="XBL99351.1"/>
    </source>
</evidence>
<sequence length="285" mass="29897">MRGKTGASDLAYNRCILVRAGAAIMQTISTSPVLPLDEILALALDAGLLMHQSGAGTHRTSSAMQRIARSLGAARVETMISSTNIGVTLERAGEAGNETHTAFRKAPHMGANFATLSAVRRWLHQLEQGELDIATARIQLAAIAQRAIHYPRWFVTIMVGISCGAFAALFGGDIPAILFTTLGATCGMAVRFALVLRHFKPSIFATAASFVALLLTGLLAQQGSATPDAALAASVLFLIPGVPLINGASDLLNGNYLNGMVRFTMSAVIIFGIAVGVSIALRLLN</sequence>
<dbReference type="EMBL" id="CP157355">
    <property type="protein sequence ID" value="XBL99351.1"/>
    <property type="molecule type" value="Genomic_DNA"/>
</dbReference>
<name>A0AAU7F5J3_9NEIS</name>
<dbReference type="GO" id="GO:0015744">
    <property type="term" value="P:succinate transport"/>
    <property type="evidence" value="ECO:0007669"/>
    <property type="project" value="TreeGrafter"/>
</dbReference>
<dbReference type="KEGG" id="cmav:ABHF33_09740"/>
<evidence type="ECO:0000256" key="6">
    <source>
        <dbReference type="ARBA" id="ARBA00034125"/>
    </source>
</evidence>
<dbReference type="InterPro" id="IPR050539">
    <property type="entry name" value="ThrE_Dicarb/AminoAcid_Exp"/>
</dbReference>
<evidence type="ECO:0000259" key="8">
    <source>
        <dbReference type="Pfam" id="PF06738"/>
    </source>
</evidence>
<organism evidence="9">
    <name type="scientific">Chitinibacter mangrovi</name>
    <dbReference type="NCBI Taxonomy" id="3153927"/>
    <lineage>
        <taxon>Bacteria</taxon>
        <taxon>Pseudomonadati</taxon>
        <taxon>Pseudomonadota</taxon>
        <taxon>Betaproteobacteria</taxon>
        <taxon>Neisseriales</taxon>
        <taxon>Chitinibacteraceae</taxon>
        <taxon>Chitinibacter</taxon>
    </lineage>
</organism>
<keyword evidence="2" id="KW-1003">Cell membrane</keyword>
<evidence type="ECO:0000256" key="7">
    <source>
        <dbReference type="SAM" id="Phobius"/>
    </source>
</evidence>
<dbReference type="InterPro" id="IPR010619">
    <property type="entry name" value="ThrE-like_N"/>
</dbReference>
<proteinExistence type="inferred from homology"/>
<keyword evidence="5 7" id="KW-0472">Membrane</keyword>
<evidence type="ECO:0000256" key="2">
    <source>
        <dbReference type="ARBA" id="ARBA00022475"/>
    </source>
</evidence>
<reference evidence="9" key="1">
    <citation type="submission" date="2024-05" db="EMBL/GenBank/DDBJ databases">
        <authorList>
            <person name="Yang L."/>
            <person name="Pan L."/>
        </authorList>
    </citation>
    <scope>NUCLEOTIDE SEQUENCE</scope>
    <source>
        <strain evidence="9">FCG-7</strain>
    </source>
</reference>
<dbReference type="GO" id="GO:0005886">
    <property type="term" value="C:plasma membrane"/>
    <property type="evidence" value="ECO:0007669"/>
    <property type="project" value="UniProtKB-SubCell"/>
</dbReference>
<comment type="similarity">
    <text evidence="6">Belongs to the ThrE exporter (TC 2.A.79) family.</text>
</comment>
<feature type="transmembrane region" description="Helical" evidence="7">
    <location>
        <begin position="260"/>
        <end position="284"/>
    </location>
</feature>
<feature type="transmembrane region" description="Helical" evidence="7">
    <location>
        <begin position="203"/>
        <end position="223"/>
    </location>
</feature>
<dbReference type="Pfam" id="PF06738">
    <property type="entry name" value="ThrE"/>
    <property type="match status" value="1"/>
</dbReference>
<dbReference type="RefSeq" id="WP_348943781.1">
    <property type="nucleotide sequence ID" value="NZ_CP157355.1"/>
</dbReference>
<feature type="transmembrane region" description="Helical" evidence="7">
    <location>
        <begin position="176"/>
        <end position="196"/>
    </location>
</feature>
<dbReference type="PANTHER" id="PTHR34390:SF2">
    <property type="entry name" value="SUCCINATE TRANSPORTER SUBUNIT YJJP-RELATED"/>
    <property type="match status" value="1"/>
</dbReference>